<dbReference type="Gene3D" id="3.90.1300.10">
    <property type="entry name" value="Amidase signature (AS) domain"/>
    <property type="match status" value="1"/>
</dbReference>
<evidence type="ECO:0000259" key="3">
    <source>
        <dbReference type="Pfam" id="PF01425"/>
    </source>
</evidence>
<protein>
    <submittedName>
        <fullName evidence="4">Amidase</fullName>
    </submittedName>
</protein>
<dbReference type="RefSeq" id="WP_344002314.1">
    <property type="nucleotide sequence ID" value="NZ_BAAAMY010000001.1"/>
</dbReference>
<keyword evidence="5" id="KW-1185">Reference proteome</keyword>
<feature type="compositionally biased region" description="Pro residues" evidence="2">
    <location>
        <begin position="15"/>
        <end position="24"/>
    </location>
</feature>
<gene>
    <name evidence="4" type="ORF">GCM10009737_01580</name>
</gene>
<dbReference type="InterPro" id="IPR023631">
    <property type="entry name" value="Amidase_dom"/>
</dbReference>
<dbReference type="EMBL" id="BAAAMY010000001">
    <property type="protein sequence ID" value="GAA1904606.1"/>
    <property type="molecule type" value="Genomic_DNA"/>
</dbReference>
<dbReference type="NCBIfam" id="NF009119">
    <property type="entry name" value="PRK12470.1"/>
    <property type="match status" value="1"/>
</dbReference>
<evidence type="ECO:0000256" key="2">
    <source>
        <dbReference type="SAM" id="MobiDB-lite"/>
    </source>
</evidence>
<feature type="domain" description="Amidase" evidence="3">
    <location>
        <begin position="48"/>
        <end position="466"/>
    </location>
</feature>
<feature type="region of interest" description="Disordered" evidence="2">
    <location>
        <begin position="1"/>
        <end position="26"/>
    </location>
</feature>
<name>A0ABP5A6B0_9ACTN</name>
<proteinExistence type="inferred from homology"/>
<reference evidence="5" key="1">
    <citation type="journal article" date="2019" name="Int. J. Syst. Evol. Microbiol.">
        <title>The Global Catalogue of Microorganisms (GCM) 10K type strain sequencing project: providing services to taxonomists for standard genome sequencing and annotation.</title>
        <authorList>
            <consortium name="The Broad Institute Genomics Platform"/>
            <consortium name="The Broad Institute Genome Sequencing Center for Infectious Disease"/>
            <person name="Wu L."/>
            <person name="Ma J."/>
        </authorList>
    </citation>
    <scope>NUCLEOTIDE SEQUENCE [LARGE SCALE GENOMIC DNA]</scope>
    <source>
        <strain evidence="5">JCM 14046</strain>
    </source>
</reference>
<dbReference type="PANTHER" id="PTHR11895">
    <property type="entry name" value="TRANSAMIDASE"/>
    <property type="match status" value="1"/>
</dbReference>
<comment type="similarity">
    <text evidence="1">Belongs to the amidase family.</text>
</comment>
<dbReference type="InterPro" id="IPR000120">
    <property type="entry name" value="Amidase"/>
</dbReference>
<sequence>MTHQDDAAAGEPTQPTRPTPPGPPDDLRWAGVAGQAGAVRGGEVSARELVAGALARIEALDGRLGAFTVVMAERALAEADARDAQTGDRGPLHGVPVAIKEEIDVAGEVTTYGGRGNTTPAAADAEVVRRLRAAGAVVVGRTAMPEFGQWPFTESEAHGVTRNPWDLGRSTLGSSGGTAAAVAAGLVPVGMGGDGGGSIRLPSSACGLYGLKPQRGRVTSAPAAHLWWALGTAGPLTRSVLDSALVYDVVRGGSPGDRFHAGEVGSFVEAARREPGRLRVGVSVASPARGVRPDPEHVRAVHATADLLEGLGHHVEQAHPSYPDTTAAFVPQFVGGVRAEVDTLEHPERGERRTRDVLRVGAWATPRVVEWAVRRGEALAARVDPLFATYDVLLTPVVPHRPPAVGVLDGAGLARAALRSLPVTAYTALWNVTGHPAASVPAGFAADGLPLAVQLVGPRDGEPTLLSLSAQLEAARPWAHATPPDPRA</sequence>
<dbReference type="Pfam" id="PF01425">
    <property type="entry name" value="Amidase"/>
    <property type="match status" value="1"/>
</dbReference>
<dbReference type="PANTHER" id="PTHR11895:SF7">
    <property type="entry name" value="GLUTAMYL-TRNA(GLN) AMIDOTRANSFERASE SUBUNIT A, MITOCHONDRIAL"/>
    <property type="match status" value="1"/>
</dbReference>
<dbReference type="Proteomes" id="UP001501612">
    <property type="component" value="Unassembled WGS sequence"/>
</dbReference>
<evidence type="ECO:0000313" key="5">
    <source>
        <dbReference type="Proteomes" id="UP001501612"/>
    </source>
</evidence>
<evidence type="ECO:0000313" key="4">
    <source>
        <dbReference type="EMBL" id="GAA1904606.1"/>
    </source>
</evidence>
<organism evidence="4 5">
    <name type="scientific">Nocardioides lentus</name>
    <dbReference type="NCBI Taxonomy" id="338077"/>
    <lineage>
        <taxon>Bacteria</taxon>
        <taxon>Bacillati</taxon>
        <taxon>Actinomycetota</taxon>
        <taxon>Actinomycetes</taxon>
        <taxon>Propionibacteriales</taxon>
        <taxon>Nocardioidaceae</taxon>
        <taxon>Nocardioides</taxon>
    </lineage>
</organism>
<evidence type="ECO:0000256" key="1">
    <source>
        <dbReference type="ARBA" id="ARBA00009199"/>
    </source>
</evidence>
<accession>A0ABP5A6B0</accession>
<dbReference type="InterPro" id="IPR036928">
    <property type="entry name" value="AS_sf"/>
</dbReference>
<dbReference type="SUPFAM" id="SSF75304">
    <property type="entry name" value="Amidase signature (AS) enzymes"/>
    <property type="match status" value="1"/>
</dbReference>
<comment type="caution">
    <text evidence="4">The sequence shown here is derived from an EMBL/GenBank/DDBJ whole genome shotgun (WGS) entry which is preliminary data.</text>
</comment>